<accession>A0A1E5XM78</accession>
<dbReference type="OrthoDB" id="9759709at2"/>
<reference evidence="1 2" key="1">
    <citation type="journal article" date="2015" name="Genome Announc.">
        <title>Genome Assemblies of Three Soil-Associated Devosia species: D. insulae, D. limi, and D. soli.</title>
        <authorList>
            <person name="Hassan Y.I."/>
            <person name="Lepp D."/>
            <person name="Zhou T."/>
        </authorList>
    </citation>
    <scope>NUCLEOTIDE SEQUENCE [LARGE SCALE GENOMIC DNA]</scope>
    <source>
        <strain evidence="1 2">DS-56</strain>
    </source>
</reference>
<organism evidence="1 2">
    <name type="scientific">Devosia insulae DS-56</name>
    <dbReference type="NCBI Taxonomy" id="1116389"/>
    <lineage>
        <taxon>Bacteria</taxon>
        <taxon>Pseudomonadati</taxon>
        <taxon>Pseudomonadota</taxon>
        <taxon>Alphaproteobacteria</taxon>
        <taxon>Hyphomicrobiales</taxon>
        <taxon>Devosiaceae</taxon>
        <taxon>Devosia</taxon>
    </lineage>
</organism>
<dbReference type="GO" id="GO:0016787">
    <property type="term" value="F:hydrolase activity"/>
    <property type="evidence" value="ECO:0007669"/>
    <property type="project" value="UniProtKB-KW"/>
</dbReference>
<keyword evidence="1" id="KW-0378">Hydrolase</keyword>
<dbReference type="InterPro" id="IPR023296">
    <property type="entry name" value="Glyco_hydro_beta-prop_sf"/>
</dbReference>
<sequence length="316" mass="35193">MSSPIFADPILDGAADPTVINRRGTEEWWMFYTVRRAAHVGPGVEWVHGSPIGVAVSSDGGASWDYRGTVVGLDDPADPGLNTHWAPEVIWALGEYHMYLSYITGTPDRWPGFPRRIVHFTSPDLVAWTRRSVLPLASEFVIDAAVARSPDGLYRLWYKDEGNGSCTQAATSPDLYSWTHQGIAIPGSRQGGRGHEGPNVFELGGHHWMIVDEWRGQAVFRSDDTRAWERQGLILDLPGDAPEDRQVARHADVVVQDCWAALVYFTHPNTGTDHTHEMDTPSARRSTIHWARLTVEDGILHCDRNVGTLQLQVLQD</sequence>
<proteinExistence type="predicted"/>
<dbReference type="Gene3D" id="2.115.10.20">
    <property type="entry name" value="Glycosyl hydrolase domain, family 43"/>
    <property type="match status" value="1"/>
</dbReference>
<dbReference type="RefSeq" id="WP_069911086.1">
    <property type="nucleotide sequence ID" value="NZ_LAJE02000268.1"/>
</dbReference>
<gene>
    <name evidence="1" type="ORF">VW23_001940</name>
</gene>
<dbReference type="SUPFAM" id="SSF75005">
    <property type="entry name" value="Arabinanase/levansucrase/invertase"/>
    <property type="match status" value="1"/>
</dbReference>
<comment type="caution">
    <text evidence="1">The sequence shown here is derived from an EMBL/GenBank/DDBJ whole genome shotgun (WGS) entry which is preliminary data.</text>
</comment>
<protein>
    <submittedName>
        <fullName evidence="1">Glycosyl hydrolase</fullName>
    </submittedName>
</protein>
<dbReference type="EMBL" id="LAJE02000268">
    <property type="protein sequence ID" value="OEO29675.1"/>
    <property type="molecule type" value="Genomic_DNA"/>
</dbReference>
<dbReference type="Proteomes" id="UP000095463">
    <property type="component" value="Unassembled WGS sequence"/>
</dbReference>
<dbReference type="CDD" id="cd08984">
    <property type="entry name" value="GH43-like"/>
    <property type="match status" value="1"/>
</dbReference>
<evidence type="ECO:0000313" key="2">
    <source>
        <dbReference type="Proteomes" id="UP000095463"/>
    </source>
</evidence>
<dbReference type="AlphaFoldDB" id="A0A1E5XM78"/>
<evidence type="ECO:0000313" key="1">
    <source>
        <dbReference type="EMBL" id="OEO29675.1"/>
    </source>
</evidence>
<name>A0A1E5XM78_9HYPH</name>
<keyword evidence="2" id="KW-1185">Reference proteome</keyword>